<dbReference type="OMA" id="ETEGACH"/>
<proteinExistence type="predicted"/>
<accession>D6XHF1</accession>
<gene>
    <name evidence="4" type="primary">Tb06.3D8.500</name>
    <name evidence="3" type="ORF">Tb927.6.660</name>
</gene>
<feature type="compositionally biased region" description="Polar residues" evidence="1">
    <location>
        <begin position="47"/>
        <end position="56"/>
    </location>
</feature>
<feature type="region of interest" description="Disordered" evidence="1">
    <location>
        <begin position="563"/>
        <end position="617"/>
    </location>
</feature>
<feature type="signal peptide" evidence="2">
    <location>
        <begin position="1"/>
        <end position="36"/>
    </location>
</feature>
<evidence type="ECO:0000256" key="1">
    <source>
        <dbReference type="SAM" id="MobiDB-lite"/>
    </source>
</evidence>
<dbReference type="RefSeq" id="XP_845189.1">
    <property type="nucleotide sequence ID" value="XM_840096.1"/>
</dbReference>
<feature type="compositionally biased region" description="Low complexity" evidence="1">
    <location>
        <begin position="601"/>
        <end position="612"/>
    </location>
</feature>
<evidence type="ECO:0000313" key="5">
    <source>
        <dbReference type="Proteomes" id="UP000008524"/>
    </source>
</evidence>
<dbReference type="KEGG" id="tbr:Tb927.6.660"/>
<accession>Q583T7</accession>
<feature type="compositionally biased region" description="Basic and acidic residues" evidence="1">
    <location>
        <begin position="84"/>
        <end position="93"/>
    </location>
</feature>
<reference evidence="4" key="2">
    <citation type="journal article" date="2005" name="Science">
        <title>Comparative genomics of trypanosomatid parasitic protozoa.</title>
        <authorList>
            <person name="El-Sayed N.M."/>
            <person name="Myler P.J."/>
            <person name="Blandin G."/>
            <person name="Berriman M."/>
            <person name="Crabtree J."/>
            <person name="Aggarwal G."/>
            <person name="Caler E."/>
            <person name="Renauld H."/>
            <person name="Worthey E.A."/>
            <person name="Hertz-Fowler C."/>
            <person name="Ghedin E."/>
            <person name="Peacock C."/>
            <person name="Bartholomeu D.C."/>
            <person name="Haas B.J."/>
            <person name="Tran A.N."/>
            <person name="Wortman J.R."/>
            <person name="Alsmark U.C."/>
            <person name="Angiuoli S."/>
            <person name="Anupama A."/>
            <person name="Badger J."/>
            <person name="Bringaud F."/>
            <person name="Cadag E."/>
            <person name="Carlton J.M."/>
            <person name="Cerqueira G.C."/>
            <person name="Creasy T."/>
            <person name="Delcher A.L."/>
            <person name="Djikeng A."/>
            <person name="Embley T.M."/>
            <person name="Hauser C."/>
            <person name="Ivens A.C."/>
            <person name="Kummerfeld S.K."/>
            <person name="Pereira-Leal J.B."/>
            <person name="Nilsson D."/>
            <person name="Peterson J."/>
            <person name="Salzberg S.L."/>
            <person name="Shallom J."/>
            <person name="Silva J.C."/>
            <person name="Sundaram J."/>
            <person name="Westenberger S."/>
            <person name="White O."/>
            <person name="Melville S.E."/>
            <person name="Donelson J.E."/>
            <person name="Andersson B."/>
            <person name="Stuart K.D."/>
            <person name="Hall N."/>
        </authorList>
    </citation>
    <scope>NUCLEOTIDE SEQUENCE</scope>
    <source>
        <strain evidence="4">927/4 GUTat10.1</strain>
    </source>
</reference>
<feature type="compositionally biased region" description="Basic residues" evidence="1">
    <location>
        <begin position="60"/>
        <end position="83"/>
    </location>
</feature>
<evidence type="ECO:0000313" key="3">
    <source>
        <dbReference type="EMBL" id="AAX80470.1"/>
    </source>
</evidence>
<keyword evidence="5" id="KW-1185">Reference proteome</keyword>
<reference evidence="3" key="4">
    <citation type="submission" date="2005-04" db="EMBL/GenBank/DDBJ databases">
        <title>.</title>
        <authorList>
            <person name="Ghedin E."/>
            <person name="Blandin G."/>
            <person name="Bartholomeu D."/>
            <person name="Caler E."/>
            <person name="Haas B."/>
            <person name="Hannick L."/>
            <person name="Shallom J."/>
            <person name="Hou L."/>
            <person name="Djikeng A."/>
            <person name="Feldblyum T."/>
            <person name="Hostetler J."/>
            <person name="Johnson J."/>
            <person name="Jones K."/>
            <person name="Koo H.L."/>
            <person name="Larkin C."/>
            <person name="Pai G."/>
            <person name="Peterson J."/>
            <person name="Khalak H.G."/>
            <person name="Salzberg S."/>
            <person name="Simpson A.J."/>
            <person name="Tallon L."/>
            <person name="Van Aken S."/>
            <person name="Wanless D."/>
            <person name="White O."/>
            <person name="Wortman J."/>
            <person name="Fraser C.M."/>
            <person name="El-Sayed N.M.A."/>
        </authorList>
    </citation>
    <scope>NUCLEOTIDE SEQUENCE</scope>
    <source>
        <strain evidence="3">GUTat10.1</strain>
    </source>
</reference>
<feature type="compositionally biased region" description="Polar residues" evidence="1">
    <location>
        <begin position="253"/>
        <end position="275"/>
    </location>
</feature>
<reference evidence="4" key="5">
    <citation type="submission" date="2005-04" db="EMBL/GenBank/DDBJ databases">
        <title>Sequencing, closure, and annotation of Trypanosoma brucei chromosomes 2 through 8.</title>
        <authorList>
            <person name="Ghedin E."/>
            <person name="Blandin G."/>
            <person name="Bartholomeu D."/>
            <person name="Caler E."/>
            <person name="Haas B."/>
            <person name="Hannick L."/>
            <person name="Shallom J."/>
            <person name="Hou L."/>
            <person name="Djikeng A."/>
            <person name="Feldblyum T."/>
            <person name="Hostetler J."/>
            <person name="Johnson J."/>
            <person name="Jones K."/>
            <person name="Koo H.L."/>
            <person name="Larkin C."/>
            <person name="Pai G."/>
            <person name="Peterson J."/>
            <person name="Khalak H.G."/>
            <person name="Salzberg S."/>
            <person name="Simpson A.J."/>
            <person name="Tallon L."/>
            <person name="Van Aken S."/>
            <person name="Wanless D."/>
            <person name="White O."/>
            <person name="Wortman J."/>
            <person name="Fraser C.M."/>
            <person name="El-Sayed N.M.A."/>
        </authorList>
    </citation>
    <scope>NUCLEOTIDE SEQUENCE</scope>
    <source>
        <strain evidence="4">927/4 GUTat10.1</strain>
    </source>
</reference>
<dbReference type="Proteomes" id="UP000008524">
    <property type="component" value="Chromosome 6"/>
</dbReference>
<feature type="region of interest" description="Disordered" evidence="1">
    <location>
        <begin position="39"/>
        <end position="106"/>
    </location>
</feature>
<dbReference type="AlphaFoldDB" id="Q583T7"/>
<dbReference type="EMBL" id="CP000069">
    <property type="protein sequence ID" value="AAZ11630.1"/>
    <property type="molecule type" value="Genomic_DNA"/>
</dbReference>
<reference evidence="4 5" key="3">
    <citation type="journal article" date="2005" name="Science">
        <title>The genome of the African trypanosome Trypanosoma brucei.</title>
        <authorList>
            <person name="Berriman M."/>
            <person name="Ghedin E."/>
            <person name="Hertz-Fowler C."/>
            <person name="Blandin G."/>
            <person name="Renauld H."/>
            <person name="Bartholomeu D.C."/>
            <person name="Lennard N.J."/>
            <person name="Caler E."/>
            <person name="Hamlin N.E."/>
            <person name="Haas B."/>
            <person name="Bohme U."/>
            <person name="Hannick L."/>
            <person name="Aslett M.A."/>
            <person name="Shallom J."/>
            <person name="Marcello L."/>
            <person name="Hou L."/>
            <person name="Wickstead B."/>
            <person name="Alsmark U.C."/>
            <person name="Arrowsmith C."/>
            <person name="Atkin R.J."/>
            <person name="Barron A.J."/>
            <person name="Bringaud F."/>
            <person name="Brooks K."/>
            <person name="Carrington M."/>
            <person name="Cherevach I."/>
            <person name="Chillingworth T.J."/>
            <person name="Churcher C."/>
            <person name="Clark L.N."/>
            <person name="Corton C.H."/>
            <person name="Cronin A."/>
            <person name="Davies R.M."/>
            <person name="Doggett J."/>
            <person name="Djikeng A."/>
            <person name="Feldblyum T."/>
            <person name="Field M.C."/>
            <person name="Fraser A."/>
            <person name="Goodhead I."/>
            <person name="Hance Z."/>
            <person name="Harper D."/>
            <person name="Harris B.R."/>
            <person name="Hauser H."/>
            <person name="Hostetler J."/>
            <person name="Ivens A."/>
            <person name="Jagels K."/>
            <person name="Johnson D."/>
            <person name="Johnson J."/>
            <person name="Jones K."/>
            <person name="Kerhornou A.X."/>
            <person name="Koo H."/>
            <person name="Larke N."/>
            <person name="Landfear S."/>
            <person name="Larkin C."/>
            <person name="Leech V."/>
            <person name="Line A."/>
            <person name="Lord A."/>
            <person name="Macleod A."/>
            <person name="Mooney P.J."/>
            <person name="Moule S."/>
            <person name="Martin D.M."/>
            <person name="Morgan G.W."/>
            <person name="Mungall K."/>
            <person name="Norbertczak H."/>
            <person name="Ormond D."/>
            <person name="Pai G."/>
            <person name="Peacock C.S."/>
            <person name="Peterson J."/>
            <person name="Quail M.A."/>
            <person name="Rabbinowitsch E."/>
            <person name="Rajandream M.A."/>
            <person name="Reitter C."/>
            <person name="Salzberg S.L."/>
            <person name="Sanders M."/>
            <person name="Schobel S."/>
            <person name="Sharp S."/>
            <person name="Simmonds M."/>
            <person name="Simpson A.J."/>
            <person name="Tallon L."/>
            <person name="Turner C.M."/>
            <person name="Tait A."/>
            <person name="Tivey A.R."/>
            <person name="Van Aken S."/>
            <person name="Walker D."/>
            <person name="Wanless D."/>
            <person name="Wang S."/>
            <person name="White B."/>
            <person name="White O."/>
            <person name="Whitehead S."/>
            <person name="Woodward J."/>
            <person name="Wortman J."/>
            <person name="Adams M.D."/>
            <person name="Embley T.M."/>
            <person name="Gull K."/>
            <person name="Ullu E."/>
            <person name="Barry J.D."/>
            <person name="Fairlamb A.H."/>
            <person name="Opperdoes F."/>
            <person name="Barrell B.G."/>
            <person name="Donelson J.E."/>
            <person name="Hall N."/>
            <person name="Fraser C.M."/>
            <person name="Melville S.E."/>
            <person name="El-Sayed N.M."/>
        </authorList>
    </citation>
    <scope>NUCLEOTIDE SEQUENCE [LARGE SCALE GENOMIC DNA]</scope>
    <source>
        <strain evidence="4 5">927/4 GUTat10.1</strain>
    </source>
</reference>
<evidence type="ECO:0000256" key="2">
    <source>
        <dbReference type="SAM" id="SignalP"/>
    </source>
</evidence>
<organism evidence="3 5">
    <name type="scientific">Trypanosoma brucei brucei (strain 927/4 GUTat10.1)</name>
    <dbReference type="NCBI Taxonomy" id="185431"/>
    <lineage>
        <taxon>Eukaryota</taxon>
        <taxon>Discoba</taxon>
        <taxon>Euglenozoa</taxon>
        <taxon>Kinetoplastea</taxon>
        <taxon>Metakinetoplastina</taxon>
        <taxon>Trypanosomatida</taxon>
        <taxon>Trypanosomatidae</taxon>
        <taxon>Trypanosoma</taxon>
    </lineage>
</organism>
<protein>
    <submittedName>
        <fullName evidence="3">Uncharacterized protein</fullName>
    </submittedName>
</protein>
<dbReference type="GeneID" id="3657705"/>
<keyword evidence="2" id="KW-0732">Signal</keyword>
<dbReference type="InParanoid" id="Q583T7"/>
<dbReference type="PaxDb" id="5691-AAZ11630"/>
<evidence type="ECO:0000313" key="4">
    <source>
        <dbReference type="EMBL" id="AAZ11630.1"/>
    </source>
</evidence>
<dbReference type="OrthoDB" id="245847at2759"/>
<feature type="region of interest" description="Disordered" evidence="1">
    <location>
        <begin position="231"/>
        <end position="319"/>
    </location>
</feature>
<feature type="chain" id="PRO_5010844221" evidence="2">
    <location>
        <begin position="37"/>
        <end position="689"/>
    </location>
</feature>
<dbReference type="EMBL" id="AC084046">
    <property type="protein sequence ID" value="AAX80470.1"/>
    <property type="molecule type" value="Genomic_DNA"/>
</dbReference>
<sequence>MLPLLLFRWPSSSSTAMHKLFSPLLLLLPLFPLLAASTSKPGGIDKNSGTRINEGSSGKGGKKRKQEQNKKKYRQKRILKARQRKEMDLHSPSDEETGSSQLPQPPDLDTCWRSVLHYIPSNEKDCSMHVSEKCQNPAYVYMSSTAWRRLVETEGACHAVELMLGFGFVPDPEGVASLSGWIECEAASTGTQPDDTNSTAEAADFTAFLLPAITNEKPDGNRGVRFQVMRHKGGEGPFGTIVGRTLPPVTAVPRNQSDSPTPSCQGGRSSETSSKLAGPSHLQPSARGAVSEAPPSASGNGPMDSFSAASSKEAEGSSVPHLHLEAQVKELKRQVRFLKLQKSGAHDGVAIWDGSLASLPTSPTRVAPSSTSQQLSTQEPHITIHHDVPLVASTSCQTPVWLSVSYLDPDCAPYVVSLGTGSSRTLLACATAEQRFVFFVAPPCCRGRRPVDLLCTRDGTLHRYAGPVWLDYRAQDPPNTLTHHAVNQLLQDIPLPTSTVSVDAANLSEAELAKSESVFDDDNTGCDTDTAATVSELGFESEPRLPLTKEMLRFIQNGALSSSIPRRRRVGTSAVESSSTGGVVDADRDGVEDGDEDDGDAAAARQESQASQTWRGSTRADVLGSTLFSTGHQTSCVHGPHSVRSDEEATQSAFPYTELSSSSMTSVLSHESVASTAAGIMVRRGWVRT</sequence>
<reference evidence="3" key="1">
    <citation type="submission" date="2000-10" db="EMBL/GenBank/DDBJ databases">
        <authorList>
            <person name="El-Sayed N.M."/>
            <person name="Khalak H."/>
            <person name="Adams M.D."/>
        </authorList>
    </citation>
    <scope>NUCLEOTIDE SEQUENCE</scope>
    <source>
        <strain evidence="3">GUTat10.1</strain>
    </source>
</reference>
<dbReference type="GO" id="GO:0005737">
    <property type="term" value="C:cytoplasm"/>
    <property type="evidence" value="ECO:0006056"/>
    <property type="project" value="Others"/>
</dbReference>
<name>Q583T7_TRYB2</name>